<dbReference type="Proteomes" id="UP000799539">
    <property type="component" value="Unassembled WGS sequence"/>
</dbReference>
<evidence type="ECO:0000313" key="2">
    <source>
        <dbReference type="Proteomes" id="UP000799539"/>
    </source>
</evidence>
<evidence type="ECO:0000313" key="1">
    <source>
        <dbReference type="EMBL" id="KAF2209039.1"/>
    </source>
</evidence>
<sequence length="102" mass="11308">MNEWTQRVSEGIDSGYAWGPFCQGELTPNNTETLNSSALCSSIPRYSWIFSALLFAFVFSDPAQETIVHSLRDLEPACGPTYVNNEDENSSIQGLWNSVKIG</sequence>
<accession>A0A6A6F753</accession>
<dbReference type="AlphaFoldDB" id="A0A6A6F753"/>
<dbReference type="OrthoDB" id="5213182at2759"/>
<organism evidence="1 2">
    <name type="scientific">Cercospora zeae-maydis SCOH1-5</name>
    <dbReference type="NCBI Taxonomy" id="717836"/>
    <lineage>
        <taxon>Eukaryota</taxon>
        <taxon>Fungi</taxon>
        <taxon>Dikarya</taxon>
        <taxon>Ascomycota</taxon>
        <taxon>Pezizomycotina</taxon>
        <taxon>Dothideomycetes</taxon>
        <taxon>Dothideomycetidae</taxon>
        <taxon>Mycosphaerellales</taxon>
        <taxon>Mycosphaerellaceae</taxon>
        <taxon>Cercospora</taxon>
    </lineage>
</organism>
<proteinExistence type="predicted"/>
<keyword evidence="2" id="KW-1185">Reference proteome</keyword>
<reference evidence="1" key="1">
    <citation type="journal article" date="2020" name="Stud. Mycol.">
        <title>101 Dothideomycetes genomes: a test case for predicting lifestyles and emergence of pathogens.</title>
        <authorList>
            <person name="Haridas S."/>
            <person name="Albert R."/>
            <person name="Binder M."/>
            <person name="Bloem J."/>
            <person name="Labutti K."/>
            <person name="Salamov A."/>
            <person name="Andreopoulos B."/>
            <person name="Baker S."/>
            <person name="Barry K."/>
            <person name="Bills G."/>
            <person name="Bluhm B."/>
            <person name="Cannon C."/>
            <person name="Castanera R."/>
            <person name="Culley D."/>
            <person name="Daum C."/>
            <person name="Ezra D."/>
            <person name="Gonzalez J."/>
            <person name="Henrissat B."/>
            <person name="Kuo A."/>
            <person name="Liang C."/>
            <person name="Lipzen A."/>
            <person name="Lutzoni F."/>
            <person name="Magnuson J."/>
            <person name="Mondo S."/>
            <person name="Nolan M."/>
            <person name="Ohm R."/>
            <person name="Pangilinan J."/>
            <person name="Park H.-J."/>
            <person name="Ramirez L."/>
            <person name="Alfaro M."/>
            <person name="Sun H."/>
            <person name="Tritt A."/>
            <person name="Yoshinaga Y."/>
            <person name="Zwiers L.-H."/>
            <person name="Turgeon B."/>
            <person name="Goodwin S."/>
            <person name="Spatafora J."/>
            <person name="Crous P."/>
            <person name="Grigoriev I."/>
        </authorList>
    </citation>
    <scope>NUCLEOTIDE SEQUENCE</scope>
    <source>
        <strain evidence="1">SCOH1-5</strain>
    </source>
</reference>
<name>A0A6A6F753_9PEZI</name>
<dbReference type="EMBL" id="ML992689">
    <property type="protein sequence ID" value="KAF2209039.1"/>
    <property type="molecule type" value="Genomic_DNA"/>
</dbReference>
<gene>
    <name evidence="1" type="ORF">CERZMDRAFT_100794</name>
</gene>
<protein>
    <submittedName>
        <fullName evidence="1">Uncharacterized protein</fullName>
    </submittedName>
</protein>